<dbReference type="RefSeq" id="WP_375517808.1">
    <property type="nucleotide sequence ID" value="NZ_JBHILI010000006.1"/>
</dbReference>
<protein>
    <submittedName>
        <fullName evidence="1">Uncharacterized protein</fullName>
    </submittedName>
</protein>
<dbReference type="EMBL" id="JBHILJ010000025">
    <property type="protein sequence ID" value="MFB5738691.1"/>
    <property type="molecule type" value="Genomic_DNA"/>
</dbReference>
<evidence type="ECO:0000313" key="2">
    <source>
        <dbReference type="Proteomes" id="UP001580391"/>
    </source>
</evidence>
<comment type="caution">
    <text evidence="1">The sequence shown here is derived from an EMBL/GenBank/DDBJ whole genome shotgun (WGS) entry which is preliminary data.</text>
</comment>
<evidence type="ECO:0000313" key="1">
    <source>
        <dbReference type="EMBL" id="MFB5738691.1"/>
    </source>
</evidence>
<dbReference type="Proteomes" id="UP001580391">
    <property type="component" value="Unassembled WGS sequence"/>
</dbReference>
<gene>
    <name evidence="1" type="ORF">ACE5IX_19415</name>
</gene>
<sequence>MRTSKFIIVIFAYELYGETNYEYSISKNTDHTSIALPTEDKTIVFYADIHKSGDYVFGFQENLKRKVEVKYIRESNNQNFSPQVTLFNKDGTSKILDFGDLLESRFIWDNCKNGFGLVSNMAIFSLGDFVNQSLDGLDIQENIDSTLTIGNWKAGALNKFCMLVDIRNKYIIVIKSDVRGLIKISERISL</sequence>
<name>A0ABV5BTS0_9LEPT</name>
<accession>A0ABV5BTS0</accession>
<proteinExistence type="predicted"/>
<organism evidence="1 2">
    <name type="scientific">Leptospira wolffii</name>
    <dbReference type="NCBI Taxonomy" id="409998"/>
    <lineage>
        <taxon>Bacteria</taxon>
        <taxon>Pseudomonadati</taxon>
        <taxon>Spirochaetota</taxon>
        <taxon>Spirochaetia</taxon>
        <taxon>Leptospirales</taxon>
        <taxon>Leptospiraceae</taxon>
        <taxon>Leptospira</taxon>
    </lineage>
</organism>
<reference evidence="1 2" key="1">
    <citation type="submission" date="2024-09" db="EMBL/GenBank/DDBJ databases">
        <title>Taxonomic and Genotyping Characterization of Leptospira Strains isolated from Multiple Sources in Colombia highlights the importance of intermediate species.</title>
        <authorList>
            <person name="Torres Higuera L."/>
            <person name="Rojas Tapias D."/>
            <person name="Jimenez Velasquez S."/>
            <person name="Renjifo Ibanez C."/>
        </authorList>
    </citation>
    <scope>NUCLEOTIDE SEQUENCE [LARGE SCALE GENOMIC DNA]</scope>
    <source>
        <strain evidence="1 2">Lep080</strain>
    </source>
</reference>
<keyword evidence="2" id="KW-1185">Reference proteome</keyword>